<organism evidence="2 3">
    <name type="scientific">Polaribacter pacificus</name>
    <dbReference type="NCBI Taxonomy" id="1775173"/>
    <lineage>
        <taxon>Bacteria</taxon>
        <taxon>Pseudomonadati</taxon>
        <taxon>Bacteroidota</taxon>
        <taxon>Flavobacteriia</taxon>
        <taxon>Flavobacteriales</taxon>
        <taxon>Flavobacteriaceae</taxon>
    </lineage>
</organism>
<dbReference type="Pfam" id="PF12705">
    <property type="entry name" value="PDDEXK_1"/>
    <property type="match status" value="1"/>
</dbReference>
<evidence type="ECO:0000313" key="3">
    <source>
        <dbReference type="Proteomes" id="UP000633278"/>
    </source>
</evidence>
<dbReference type="InterPro" id="IPR011335">
    <property type="entry name" value="Restrct_endonuc-II-like"/>
</dbReference>
<dbReference type="Gene3D" id="3.90.320.10">
    <property type="match status" value="1"/>
</dbReference>
<name>A0A917HW56_9FLAO</name>
<comment type="caution">
    <text evidence="2">The sequence shown here is derived from an EMBL/GenBank/DDBJ whole genome shotgun (WGS) entry which is preliminary data.</text>
</comment>
<sequence length="918" mass="105432">MQSFISETLDDILKSQNTFENSIFILPSQRAGVFLKKAIQDKISSGFLPEILNIETFISRVSHINKVEAVPLLFHFYHCYQKKTAKPESFDIFASWAVTALQDFNEIDQHLVDPKGIFNYLKDIQRIKNWDLKTPMQSTPLMKSHFSFMEKLGEYYTELYQYLLEKNWGYQGLMYREAAKKIDSFCKMNPEKKLIFLGFNALNKAEELIFQTVLATEQAKVYWDIDSAFLKDKHQAGHFIRQYKKSWKYYEKNELKTVTNSFDTPKNIQVIGASKNSSQFKYIGELLDSFESFQKTAVVLADESLLPLALNALPKKIEGINITMGYPLKDLPSTLLFSLIFKVFLSQESLQKKVSNGFYYKDVIDLLKHPLLFNTLNIPSGNLSLVIATRIAKNNEVFISQAYIANCLDPLEPKKKEIILAIFDPLTSIEHFFDRLLLLIQFLKEEVSAIEKEYLFRYYKIFTQLQELQSSYKYLQSLKGLQQLFNQLIASESLSFEGEPLKGLQLMGMLETRVLDFENLIISSVNEGVLPAGNKQNSFIPFDVKVAYGLPTFKEKDAIFSYHFFRLLQRAKNIFLLYNSESDSFGAGEKSRFIAQLNQLKPALTTVQISPEVRTEKTNLKRIEKSEFVMAKLKELAKKGISPSSLTSYLRNPLDFYQQKVLAIKELDAVEETVAANTLGTIVHETLEALYKPYIGSLLSTDHFSSMETKIDESIHFYFKKHFHQSAVLTGKNKLIFEVAKQFVKRFIKNEKKLVAQGNKLKIIATEQTLDTTIQVKGIPFPIKLHGNVDRIDQLNDVLRIIDYKTGKVTASNLKISDVSTINDDKYSKAIQVLLYAFLYSKSPNYNPEKPFEAGIVSFKNLNEGFIKVNFAEGRKPAEVIITPEKLAEFVHAMETLILEIYNPEIPFEEKLIKKMTP</sequence>
<feature type="domain" description="PD-(D/E)XK endonuclease-like" evidence="1">
    <location>
        <begin position="641"/>
        <end position="910"/>
    </location>
</feature>
<proteinExistence type="predicted"/>
<evidence type="ECO:0000313" key="2">
    <source>
        <dbReference type="EMBL" id="GGG91756.1"/>
    </source>
</evidence>
<dbReference type="EMBL" id="BMJW01000001">
    <property type="protein sequence ID" value="GGG91756.1"/>
    <property type="molecule type" value="Genomic_DNA"/>
</dbReference>
<protein>
    <recommendedName>
        <fullName evidence="1">PD-(D/E)XK endonuclease-like domain-containing protein</fullName>
    </recommendedName>
</protein>
<dbReference type="InterPro" id="IPR038726">
    <property type="entry name" value="PDDEXK_AddAB-type"/>
</dbReference>
<dbReference type="InterPro" id="IPR011604">
    <property type="entry name" value="PDDEXK-like_dom_sf"/>
</dbReference>
<dbReference type="AlphaFoldDB" id="A0A917HW56"/>
<dbReference type="InterPro" id="IPR027417">
    <property type="entry name" value="P-loop_NTPase"/>
</dbReference>
<evidence type="ECO:0000259" key="1">
    <source>
        <dbReference type="Pfam" id="PF12705"/>
    </source>
</evidence>
<reference evidence="2" key="2">
    <citation type="submission" date="2020-09" db="EMBL/GenBank/DDBJ databases">
        <authorList>
            <person name="Sun Q."/>
            <person name="Zhou Y."/>
        </authorList>
    </citation>
    <scope>NUCLEOTIDE SEQUENCE</scope>
    <source>
        <strain evidence="2">CGMCC 1.15763</strain>
    </source>
</reference>
<keyword evidence="3" id="KW-1185">Reference proteome</keyword>
<dbReference type="RefSeq" id="WP_188597745.1">
    <property type="nucleotide sequence ID" value="NZ_BMJW01000001.1"/>
</dbReference>
<dbReference type="SUPFAM" id="SSF52540">
    <property type="entry name" value="P-loop containing nucleoside triphosphate hydrolases"/>
    <property type="match status" value="1"/>
</dbReference>
<gene>
    <name evidence="2" type="ORF">GCM10011416_05550</name>
</gene>
<reference evidence="2" key="1">
    <citation type="journal article" date="2014" name="Int. J. Syst. Evol. Microbiol.">
        <title>Complete genome sequence of Corynebacterium casei LMG S-19264T (=DSM 44701T), isolated from a smear-ripened cheese.</title>
        <authorList>
            <consortium name="US DOE Joint Genome Institute (JGI-PGF)"/>
            <person name="Walter F."/>
            <person name="Albersmeier A."/>
            <person name="Kalinowski J."/>
            <person name="Ruckert C."/>
        </authorList>
    </citation>
    <scope>NUCLEOTIDE SEQUENCE</scope>
    <source>
        <strain evidence="2">CGMCC 1.15763</strain>
    </source>
</reference>
<dbReference type="SUPFAM" id="SSF52980">
    <property type="entry name" value="Restriction endonuclease-like"/>
    <property type="match status" value="1"/>
</dbReference>
<accession>A0A917HW56</accession>
<dbReference type="Proteomes" id="UP000633278">
    <property type="component" value="Unassembled WGS sequence"/>
</dbReference>